<sequence>MTPALPPDVAALLDEAIVVTVATGDAAGPWAAPVFFAVADATLLFVSSARSRHCSEAALAGAVAFAVHPAAASWDALRGVQGSGQIEPVAAGEQEAARAAYLDRFAAIRRIVEAPAGPQQGRVREAFLRNAFFLLRPDRLRLIDNRQGFATRREYLRSETGWIAG</sequence>
<evidence type="ECO:0000313" key="1">
    <source>
        <dbReference type="EMBL" id="MFD0946486.1"/>
    </source>
</evidence>
<evidence type="ECO:0000313" key="2">
    <source>
        <dbReference type="Proteomes" id="UP001596977"/>
    </source>
</evidence>
<name>A0ABW3H4Q0_9SPHN</name>
<dbReference type="InterPro" id="IPR024747">
    <property type="entry name" value="Pyridox_Oxase-rel"/>
</dbReference>
<dbReference type="Gene3D" id="2.30.110.10">
    <property type="entry name" value="Electron Transport, Fmn-binding Protein, Chain A"/>
    <property type="match status" value="1"/>
</dbReference>
<comment type="caution">
    <text evidence="1">The sequence shown here is derived from an EMBL/GenBank/DDBJ whole genome shotgun (WGS) entry which is preliminary data.</text>
</comment>
<dbReference type="SUPFAM" id="SSF50475">
    <property type="entry name" value="FMN-binding split barrel"/>
    <property type="match status" value="1"/>
</dbReference>
<dbReference type="Proteomes" id="UP001596977">
    <property type="component" value="Unassembled WGS sequence"/>
</dbReference>
<organism evidence="1 2">
    <name type="scientific">Sphingomonas canadensis</name>
    <dbReference type="NCBI Taxonomy" id="1219257"/>
    <lineage>
        <taxon>Bacteria</taxon>
        <taxon>Pseudomonadati</taxon>
        <taxon>Pseudomonadota</taxon>
        <taxon>Alphaproteobacteria</taxon>
        <taxon>Sphingomonadales</taxon>
        <taxon>Sphingomonadaceae</taxon>
        <taxon>Sphingomonas</taxon>
    </lineage>
</organism>
<dbReference type="EMBL" id="JBHTJG010000003">
    <property type="protein sequence ID" value="MFD0946486.1"/>
    <property type="molecule type" value="Genomic_DNA"/>
</dbReference>
<dbReference type="InterPro" id="IPR012349">
    <property type="entry name" value="Split_barrel_FMN-bd"/>
</dbReference>
<proteinExistence type="predicted"/>
<accession>A0ABW3H4Q0</accession>
<dbReference type="Pfam" id="PF12900">
    <property type="entry name" value="Pyridox_ox_2"/>
    <property type="match status" value="1"/>
</dbReference>
<gene>
    <name evidence="1" type="ORF">ACFQ1E_09075</name>
</gene>
<dbReference type="RefSeq" id="WP_264943854.1">
    <property type="nucleotide sequence ID" value="NZ_JAPDRA010000003.1"/>
</dbReference>
<protein>
    <submittedName>
        <fullName evidence="1">Pyridoxamine 5'-phosphate oxidase family protein</fullName>
    </submittedName>
</protein>
<keyword evidence="2" id="KW-1185">Reference proteome</keyword>
<reference evidence="2" key="1">
    <citation type="journal article" date="2019" name="Int. J. Syst. Evol. Microbiol.">
        <title>The Global Catalogue of Microorganisms (GCM) 10K type strain sequencing project: providing services to taxonomists for standard genome sequencing and annotation.</title>
        <authorList>
            <consortium name="The Broad Institute Genomics Platform"/>
            <consortium name="The Broad Institute Genome Sequencing Center for Infectious Disease"/>
            <person name="Wu L."/>
            <person name="Ma J."/>
        </authorList>
    </citation>
    <scope>NUCLEOTIDE SEQUENCE [LARGE SCALE GENOMIC DNA]</scope>
    <source>
        <strain evidence="2">CCUG 62982</strain>
    </source>
</reference>